<dbReference type="EMBL" id="BLAD01000102">
    <property type="protein sequence ID" value="GES05490.1"/>
    <property type="molecule type" value="Genomic_DNA"/>
</dbReference>
<dbReference type="GO" id="GO:0003677">
    <property type="term" value="F:DNA binding"/>
    <property type="evidence" value="ECO:0007669"/>
    <property type="project" value="InterPro"/>
</dbReference>
<dbReference type="RefSeq" id="WP_155341486.1">
    <property type="nucleotide sequence ID" value="NZ_BAAABN010000080.1"/>
</dbReference>
<dbReference type="Gene3D" id="1.10.10.2910">
    <property type="match status" value="1"/>
</dbReference>
<accession>A0A5M3WB75</accession>
<keyword evidence="4" id="KW-1185">Reference proteome</keyword>
<dbReference type="Gene3D" id="1.10.260.40">
    <property type="entry name" value="lambda repressor-like DNA-binding domains"/>
    <property type="match status" value="1"/>
</dbReference>
<dbReference type="InterPro" id="IPR010359">
    <property type="entry name" value="IrrE_HExxH"/>
</dbReference>
<dbReference type="Pfam" id="PF06114">
    <property type="entry name" value="Peptidase_M78"/>
    <property type="match status" value="1"/>
</dbReference>
<dbReference type="InterPro" id="IPR010982">
    <property type="entry name" value="Lambda_DNA-bd_dom_sf"/>
</dbReference>
<sequence>MAGDIAERVRRLVEASGLNQAGFAAKAGLDASKFSKSMVGVRRFTSLELARIADIGGVTVDWLLGVERPASALAARTRDSAPSSEAEAIGEAERLAQHWLDLAYLGYRQESVDVPAASGQGASVDEGQRLAESALRRAAEHGVEPWRVRDLAGLVESVFGIDVRIMRFRHGYEGLSWADDTSRLMVLGTSEVPARQRFTIAHELGHLLAGDDQGLHLDLDLLDAAHKKKPSEKRANAFAAQFLLPREVLEAQQIRWSDRSFAALACELWVSPATLAWRLYNLKLIDRAQCTAFLRMRALDAAVLADRTDSHWEWLAATGQPRLPWPLVRALFQAYQDGKSTLRPLANLLRLDPETIRKAIDGAREESPLSP</sequence>
<dbReference type="SMART" id="SM00530">
    <property type="entry name" value="HTH_XRE"/>
    <property type="match status" value="1"/>
</dbReference>
<dbReference type="InterPro" id="IPR052345">
    <property type="entry name" value="Rad_response_metalloprotease"/>
</dbReference>
<name>A0A5M3WB75_9ACTN</name>
<dbReference type="PANTHER" id="PTHR43236">
    <property type="entry name" value="ANTITOXIN HIGA1"/>
    <property type="match status" value="1"/>
</dbReference>
<dbReference type="SUPFAM" id="SSF47413">
    <property type="entry name" value="lambda repressor-like DNA-binding domains"/>
    <property type="match status" value="1"/>
</dbReference>
<evidence type="ECO:0000313" key="3">
    <source>
        <dbReference type="EMBL" id="GES05490.1"/>
    </source>
</evidence>
<dbReference type="CDD" id="cd00093">
    <property type="entry name" value="HTH_XRE"/>
    <property type="match status" value="1"/>
</dbReference>
<dbReference type="InterPro" id="IPR001387">
    <property type="entry name" value="Cro/C1-type_HTH"/>
</dbReference>
<reference evidence="3 4" key="1">
    <citation type="submission" date="2019-10" db="EMBL/GenBank/DDBJ databases">
        <title>Whole genome shotgun sequence of Acrocarpospora corrugata NBRC 13972.</title>
        <authorList>
            <person name="Ichikawa N."/>
            <person name="Kimura A."/>
            <person name="Kitahashi Y."/>
            <person name="Komaki H."/>
            <person name="Oguchi A."/>
        </authorList>
    </citation>
    <scope>NUCLEOTIDE SEQUENCE [LARGE SCALE GENOMIC DNA]</scope>
    <source>
        <strain evidence="3 4">NBRC 13972</strain>
    </source>
</reference>
<protein>
    <recommendedName>
        <fullName evidence="2">HTH cro/C1-type domain-containing protein</fullName>
    </recommendedName>
</protein>
<organism evidence="3 4">
    <name type="scientific">Acrocarpospora corrugata</name>
    <dbReference type="NCBI Taxonomy" id="35763"/>
    <lineage>
        <taxon>Bacteria</taxon>
        <taxon>Bacillati</taxon>
        <taxon>Actinomycetota</taxon>
        <taxon>Actinomycetes</taxon>
        <taxon>Streptosporangiales</taxon>
        <taxon>Streptosporangiaceae</taxon>
        <taxon>Acrocarpospora</taxon>
    </lineage>
</organism>
<comment type="caution">
    <text evidence="3">The sequence shown here is derived from an EMBL/GenBank/DDBJ whole genome shotgun (WGS) entry which is preliminary data.</text>
</comment>
<evidence type="ECO:0000256" key="1">
    <source>
        <dbReference type="ARBA" id="ARBA00007227"/>
    </source>
</evidence>
<comment type="similarity">
    <text evidence="1">Belongs to the short-chain fatty acyl-CoA assimilation regulator (ScfR) family.</text>
</comment>
<proteinExistence type="inferred from homology"/>
<dbReference type="AlphaFoldDB" id="A0A5M3WB75"/>
<dbReference type="PROSITE" id="PS50943">
    <property type="entry name" value="HTH_CROC1"/>
    <property type="match status" value="1"/>
</dbReference>
<evidence type="ECO:0000313" key="4">
    <source>
        <dbReference type="Proteomes" id="UP000334990"/>
    </source>
</evidence>
<dbReference type="PANTHER" id="PTHR43236:SF1">
    <property type="entry name" value="BLL7220 PROTEIN"/>
    <property type="match status" value="1"/>
</dbReference>
<dbReference type="Proteomes" id="UP000334990">
    <property type="component" value="Unassembled WGS sequence"/>
</dbReference>
<evidence type="ECO:0000259" key="2">
    <source>
        <dbReference type="PROSITE" id="PS50943"/>
    </source>
</evidence>
<feature type="domain" description="HTH cro/C1-type" evidence="2">
    <location>
        <begin position="9"/>
        <end position="63"/>
    </location>
</feature>
<gene>
    <name evidence="3" type="ORF">Acor_75580</name>
</gene>
<dbReference type="OrthoDB" id="9794834at2"/>